<dbReference type="Gene3D" id="3.90.550.10">
    <property type="entry name" value="Spore Coat Polysaccharide Biosynthesis Protein SpsA, Chain A"/>
    <property type="match status" value="1"/>
</dbReference>
<reference evidence="2" key="1">
    <citation type="submission" date="2022-12" db="EMBL/GenBank/DDBJ databases">
        <title>Isolation and characterisation of novel Methanocorpusculum spp. from native Australian herbivores indicates the genus is ancestrally host-associated.</title>
        <authorList>
            <person name="Volmer J.G."/>
            <person name="Soo R.M."/>
            <person name="Evans P.N."/>
            <person name="Hoedt E.C."/>
            <person name="Astorga Alsina A.L."/>
            <person name="Woodcroft B.J."/>
            <person name="Tyson G.W."/>
            <person name="Hugenholtz P."/>
            <person name="Morrison M."/>
        </authorList>
    </citation>
    <scope>NUCLEOTIDE SEQUENCE</scope>
    <source>
        <strain evidence="2">MG</strain>
    </source>
</reference>
<organism evidence="2 3">
    <name type="scientific">Methanocorpusculum petauri</name>
    <dbReference type="NCBI Taxonomy" id="3002863"/>
    <lineage>
        <taxon>Archaea</taxon>
        <taxon>Methanobacteriati</taxon>
        <taxon>Methanobacteriota</taxon>
        <taxon>Stenosarchaea group</taxon>
        <taxon>Methanomicrobia</taxon>
        <taxon>Methanomicrobiales</taxon>
        <taxon>Methanocorpusculaceae</taxon>
        <taxon>Methanocorpusculum</taxon>
    </lineage>
</organism>
<dbReference type="InterPro" id="IPR029044">
    <property type="entry name" value="Nucleotide-diphossugar_trans"/>
</dbReference>
<evidence type="ECO:0000313" key="3">
    <source>
        <dbReference type="Proteomes" id="UP001141422"/>
    </source>
</evidence>
<feature type="domain" description="Glycosyltransferase 2-like" evidence="1">
    <location>
        <begin position="21"/>
        <end position="151"/>
    </location>
</feature>
<sequence>MSSAKSVEVERLSTETAPLFSVIMPVYNKEPYIRDTIASVLAQTCLSYEVVMIGGVSSDNTDGICREFAAAEPERFRFVVQSGKGAANARNDGILAARGRYVAFLDADDLWVPEYLEVMERLIADFPEAIFYAGGHRWQYPDGFGTNRIMPCPRGYIDYFQLSMDYDGLGILTSWIVYERKAVIDVGLFKTDYIIGEDADLATRMALFGKVAYEPKLLGTYMAELPGSLCKYSKGFSVPVPGEPELFEAERTPQIVEYHERWILSTVLQNLDRGYPKEARSQLDRVTVGWAKKKRMLRMLSYLPTPLCVWVHQCYNKYVWRRKWEGDKQ</sequence>
<keyword evidence="3" id="KW-1185">Reference proteome</keyword>
<dbReference type="Proteomes" id="UP001141422">
    <property type="component" value="Unassembled WGS sequence"/>
</dbReference>
<dbReference type="SUPFAM" id="SSF53448">
    <property type="entry name" value="Nucleotide-diphospho-sugar transferases"/>
    <property type="match status" value="1"/>
</dbReference>
<proteinExistence type="predicted"/>
<dbReference type="RefSeq" id="WP_268924344.1">
    <property type="nucleotide sequence ID" value="NZ_JAPTGB010000004.1"/>
</dbReference>
<gene>
    <name evidence="2" type="ORF">O0S10_02615</name>
</gene>
<comment type="caution">
    <text evidence="2">The sequence shown here is derived from an EMBL/GenBank/DDBJ whole genome shotgun (WGS) entry which is preliminary data.</text>
</comment>
<name>A0ABT4IEG9_9EURY</name>
<dbReference type="Pfam" id="PF00535">
    <property type="entry name" value="Glycos_transf_2"/>
    <property type="match status" value="1"/>
</dbReference>
<accession>A0ABT4IEG9</accession>
<evidence type="ECO:0000259" key="1">
    <source>
        <dbReference type="Pfam" id="PF00535"/>
    </source>
</evidence>
<evidence type="ECO:0000313" key="2">
    <source>
        <dbReference type="EMBL" id="MCZ0860122.1"/>
    </source>
</evidence>
<dbReference type="PANTHER" id="PTHR22916">
    <property type="entry name" value="GLYCOSYLTRANSFERASE"/>
    <property type="match status" value="1"/>
</dbReference>
<dbReference type="InterPro" id="IPR001173">
    <property type="entry name" value="Glyco_trans_2-like"/>
</dbReference>
<protein>
    <submittedName>
        <fullName evidence="2">Glycosyltransferase family 2 protein</fullName>
    </submittedName>
</protein>
<dbReference type="PANTHER" id="PTHR22916:SF3">
    <property type="entry name" value="UDP-GLCNAC:BETAGAL BETA-1,3-N-ACETYLGLUCOSAMINYLTRANSFERASE-LIKE PROTEIN 1"/>
    <property type="match status" value="1"/>
</dbReference>
<dbReference type="EMBL" id="JAPTGB010000004">
    <property type="protein sequence ID" value="MCZ0860122.1"/>
    <property type="molecule type" value="Genomic_DNA"/>
</dbReference>
<dbReference type="CDD" id="cd00761">
    <property type="entry name" value="Glyco_tranf_GTA_type"/>
    <property type="match status" value="1"/>
</dbReference>